<keyword evidence="1" id="KW-0547">Nucleotide-binding</keyword>
<dbReference type="InterPro" id="IPR025476">
    <property type="entry name" value="Helitron_helicase-like"/>
</dbReference>
<feature type="domain" description="Helitron helicase-like" evidence="4">
    <location>
        <begin position="547"/>
        <end position="727"/>
    </location>
</feature>
<feature type="region of interest" description="Disordered" evidence="2">
    <location>
        <begin position="85"/>
        <end position="133"/>
    </location>
</feature>
<keyword evidence="1" id="KW-0233">DNA recombination</keyword>
<dbReference type="GO" id="GO:0006310">
    <property type="term" value="P:DNA recombination"/>
    <property type="evidence" value="ECO:0007669"/>
    <property type="project" value="UniProtKB-KW"/>
</dbReference>
<dbReference type="Pfam" id="PF05970">
    <property type="entry name" value="PIF1"/>
    <property type="match status" value="2"/>
</dbReference>
<comment type="catalytic activity">
    <reaction evidence="1">
        <text>ATP + H2O = ADP + phosphate + H(+)</text>
        <dbReference type="Rhea" id="RHEA:13065"/>
        <dbReference type="ChEBI" id="CHEBI:15377"/>
        <dbReference type="ChEBI" id="CHEBI:15378"/>
        <dbReference type="ChEBI" id="CHEBI:30616"/>
        <dbReference type="ChEBI" id="CHEBI:43474"/>
        <dbReference type="ChEBI" id="CHEBI:456216"/>
        <dbReference type="EC" id="5.6.2.3"/>
    </reaction>
</comment>
<evidence type="ECO:0000313" key="7">
    <source>
        <dbReference type="Proteomes" id="UP000823749"/>
    </source>
</evidence>
<feature type="compositionally biased region" description="Polar residues" evidence="2">
    <location>
        <begin position="1632"/>
        <end position="1643"/>
    </location>
</feature>
<comment type="cofactor">
    <cofactor evidence="1">
        <name>Mg(2+)</name>
        <dbReference type="ChEBI" id="CHEBI:18420"/>
    </cofactor>
</comment>
<feature type="region of interest" description="Disordered" evidence="2">
    <location>
        <begin position="1598"/>
        <end position="1646"/>
    </location>
</feature>
<dbReference type="PANTHER" id="PTHR10492">
    <property type="match status" value="1"/>
</dbReference>
<dbReference type="SUPFAM" id="SSF52540">
    <property type="entry name" value="P-loop containing nucleoside triphosphate hydrolases"/>
    <property type="match status" value="4"/>
</dbReference>
<feature type="compositionally biased region" description="Polar residues" evidence="2">
    <location>
        <begin position="119"/>
        <end position="130"/>
    </location>
</feature>
<feature type="domain" description="Helitron helicase-like" evidence="4">
    <location>
        <begin position="2088"/>
        <end position="2268"/>
    </location>
</feature>
<evidence type="ECO:0000259" key="5">
    <source>
        <dbReference type="Pfam" id="PF21530"/>
    </source>
</evidence>
<dbReference type="PANTHER" id="PTHR10492:SF57">
    <property type="entry name" value="ATP-DEPENDENT DNA HELICASE"/>
    <property type="match status" value="1"/>
</dbReference>
<keyword evidence="1" id="KW-0227">DNA damage</keyword>
<dbReference type="Pfam" id="PF14214">
    <property type="entry name" value="Helitron_like_N"/>
    <property type="match status" value="2"/>
</dbReference>
<feature type="compositionally biased region" description="Basic and acidic residues" evidence="2">
    <location>
        <begin position="1619"/>
        <end position="1631"/>
    </location>
</feature>
<dbReference type="EMBL" id="JACTNZ010000013">
    <property type="protein sequence ID" value="KAG5514236.1"/>
    <property type="molecule type" value="Genomic_DNA"/>
</dbReference>
<dbReference type="Proteomes" id="UP000823749">
    <property type="component" value="Chromosome 13"/>
</dbReference>
<feature type="domain" description="DNA helicase Pif1-like DEAD-box helicase" evidence="3">
    <location>
        <begin position="2715"/>
        <end position="2918"/>
    </location>
</feature>
<dbReference type="GO" id="GO:0043139">
    <property type="term" value="F:5'-3' DNA helicase activity"/>
    <property type="evidence" value="ECO:0007669"/>
    <property type="project" value="UniProtKB-EC"/>
</dbReference>
<keyword evidence="1" id="KW-0234">DNA repair</keyword>
<evidence type="ECO:0000259" key="4">
    <source>
        <dbReference type="Pfam" id="PF14214"/>
    </source>
</evidence>
<feature type="domain" description="DNA helicase Pif1-like 2B" evidence="5">
    <location>
        <begin position="3013"/>
        <end position="3058"/>
    </location>
</feature>
<dbReference type="Pfam" id="PF21530">
    <property type="entry name" value="Pif1_2B_dom"/>
    <property type="match status" value="2"/>
</dbReference>
<dbReference type="InterPro" id="IPR010285">
    <property type="entry name" value="DNA_helicase_pif1-like_DEAD"/>
</dbReference>
<keyword evidence="7" id="KW-1185">Reference proteome</keyword>
<dbReference type="GO" id="GO:0006281">
    <property type="term" value="P:DNA repair"/>
    <property type="evidence" value="ECO:0007669"/>
    <property type="project" value="UniProtKB-KW"/>
</dbReference>
<protein>
    <recommendedName>
        <fullName evidence="1">ATP-dependent DNA helicase</fullName>
        <ecNumber evidence="1">5.6.2.3</ecNumber>
    </recommendedName>
</protein>
<dbReference type="GO" id="GO:0016787">
    <property type="term" value="F:hydrolase activity"/>
    <property type="evidence" value="ECO:0007669"/>
    <property type="project" value="UniProtKB-KW"/>
</dbReference>
<sequence length="3171" mass="359452">MQDFKIQSLLMDDITNLGQLRRKRNVGIVIHDGPSNAIGVAKEKEKAGGKNKGKAKVTYVGRGKENAIQEGVPNNVISKASLAQRARRERERNERQYSPYQLGQRLRRERERTTERIGSRQSTNPPSLSPTRMGCLEEAMDTTEVIESAQRRQMLQHPGGCSTDMPSTSLPPRIIRHTPILMGCLEEAMETTEHVESAQRRQRLQHLAGCSTSMPSTSLAPQNIRPIATDQHIQEDLCSDGESEDILMNTVVHAESHINPCRHFLGRMDVPCRFCKALHWMDEKLTKSSKKLPLFGKCCLEGKIRLPFLNRPPPLLQALYEGNDDQSRSFRRHTRAYNAANAFTSLGATLDARVLGGTGPTSFTIHGELRHRTGSLLPLPGHDASYAQLYVYDPDSALAIRNRRNPQLRRDVLQTIQGCLSEVNEFIGKYRQAYAILNQLASTGRHLPAHLHYSAAKDRRRFNLPTTDEVAIVIPEDGSESSGMRDIILHLEGNNGLMQINECHPAYLPLHYVLLFPRGELGWEPNLKQWDVNRDQPSSERMTQMQYYSYRLFERLNEYSTILRGRKLFQEFLVDVWASTEQNRLTFHKFNQGKLRAELYQDLRDIGPGDLGPNQIGQRVVLPSSFTGSPRHMFEIFQDSMAITRYNQHPDIFLTMTANPRWPEITAALLPRQTAVDRPDLVARVFELKRRALMREIETNKVFGKKVAHVFTIEFQKRGLPHMHALLFLKGPDKIRTCAQVDKLVCAEFPDPKDDPELFETVKCCMVHGPCGARNPQAPCMENGKCTKRYPRDFVDATSMDEDGYPIYRRRKTDQVYTVRGQPVDNRDVVPYNAYLSRLFNCHINVEVCAGMRCVKYIHKYIYKGYDCATMVLGSINEIQQYLDGRYIGPPEAACRIFGHHLHEEVPTVMRLDLHLPGMHRVNFNPNETLESIRARAAHQKSTLTEFFSWYASNPNACAYTYQEFPQHFVWKKTEKIWMPRITGFAIGRMYFASPNCGEKFYMRLLLTVVKAPKSFECLRTVDNVLHDTYKLACVAKGLLEDDEEWIQCLTEAAIMKTGYQLRRLFSIILTQCSPLQPYALWKQFSLHICDDLAYKIHLLFGISNPTEAQVEDYGLYLLNELLQESGKTLFDFPPMPHPSGNWNAVVGNRLILEHRQLRFEAQQTDAQNQIDSLNNAQRIAFSAIIGSVFRNEGTVFFVSGGAGTGKTFLYNTIALKCRSLGHIVVTVASSGIASLLLLGGRTAHSTFCIPLDVLDDSVCNFSKQSLQGELFRETTLIIWDEVPMQHKHCVEAVDRTLRDIRDSDKPFGGITIVLGGDFRQILPVVTKGVREQIVNASLRRSFLWKHVHVLTLDLNMRLNHVECGNSNFADFLMEIGTNPEEIVKLPSTIHKCQDLNELLSTVYPRLNVASTSTPMFLTERTILSAKNEDVTAINAAALNTFPGDASIYLAADKISEDDEIDRTITNRYPNEYLNSLDPPGLPPFKLELKVGCPVMLLRNIAPKDGLCNGTRVMVDFKIQSLLMDDITNLGQLRRKRNVGIVIHDGPSNAIGVAKEKEKAGGKNKGKAKVTYVGRGKENAIQEGVPNNVISKASLAQRARRERERNERQYSPYQLGQRLRRERERTTERIGSRQSTNPPSLSPTRMGCLEEAMDTTEVIESAQRRQMLQHPGGCSTSMPSTSLAHKTLGTNLLSDIHVVIVNFTIFFSIYKLKSLCRHTPILMGCLEEAMETTEHVESAQRRQRLQHLAGCSTSMPSTSLAPQNIRPIATDQHIQEDLCSDGESEDILMNTVVHAESHINPCRHFLGRMDVPCRFCKALHWMDEKLTKSSKKLPLFGKCCLEGKIRLPFLNRPPPLLQALYEGNDDQSRSFRRHTRAYNAANAFTSLGATLDARVLGGTGPTSFTIHGELRHRTGSLLPLPGHDASYAQLYVYDPDSALAIRNRRNPQLRRDVLQTIQGCLSEVNEFIGKYRQAYAILNQLASTGRHLPAHLHYSAAKDRRRFNLPTTDEVAIVIPEDGSESSGMRDIILHLEGNNGLMQINECHPAYLPLHYVLLFPRGELGWEPNLKQWDVNRDQPSSERMTQMQYYSYRLFERLNEYSTILRGRKLFQEFLVDVWASTEQNRLTFHKFNQGKLRAELYQDLRDIGPGDLGPNQIGQRVVLPSSFTGSPRHMFEIFQDSMAITRYNQHPDIFLTMTANPRWPEITAALLPRQTAVDRPDLVARVFELKRRALMREIETNKVFGKKVAHVFTIEFQKRGLPHMHALLFLKGPDKIRTCAQVDKLVCAEFPDPKDDPELFETVKCCMVHGPCGARNPQAPCMENGKCTKRYPRDFVDATSMDEDGYPIYRRRKTDQVYTVRGQPVDNRDVVPYNAYLSRLFNCHINVEVCAGMRCVKYIHKYIYKGYDCATMVLGSINEIQQYLDGRYIGPPEAACRIFGHHLHEEVPTVMRLDLHLPGMHRVNFNPNETLESIRARAAHQKSTLTEFFSWYASNPNACAYTYQEFPQHFVWKKTEKIWMPRITGFAIGRMYFASPNCGEKFYMRLLLTVVKAPKSFECLRTVDNVLHDTYKLACVAKGLLEDDEEWIQCLTEAAIMKTGYQLRRLFSIILTQCSPLQPYALWKQFSLHICDDLAYKIHLLFGISNPTEAQVEDYGLYLLNELLQESGKTLFDFPPMPHPSGNWNAVVGNRLILEHRQLRFEAQQTDAQNQIDSLNNAQRIAFSAIIGSVFRNEGTVFFVSGGAGTGKTFLYNTIALKCRSLGHIVVTVASSGIASLLLLGGRTAHSTFCIPLDVLDDSVCNFSKQSLQGELFRETTLIIWDEVPMQHKHCVEAVDRTLRDIRDSDKPFGGITIVLGGDFRQILPVVTKGVREQIVNASLRRSFLWKHVHVLTLDLNMRLNHVECGNSNFADFLMEIGTNPEEIVKLPSTIHKCQDLNELLSTVYPRLNVASTSTPMFLTERTILSAKNEDVTAINAAALNTFPGDASIYLAADKISEDDEIDRTITNRYPNEYLNSLDPPGLPPFKLELKVGCPVMLLRNIAPKDGLCNGTRVMVVRCASRIIEVQILTGDKFGNSAFIPRISLTPSSSEFPFRMTRRQFPVRLAYALTINKSQGQSVKFVGIDLRTPVFSHGQLYVALSRCTSFRRISVILPTDESDSTTNIVYPEVLL</sequence>
<evidence type="ECO:0000256" key="1">
    <source>
        <dbReference type="RuleBase" id="RU363044"/>
    </source>
</evidence>
<dbReference type="InterPro" id="IPR049163">
    <property type="entry name" value="Pif1-like_2B_dom"/>
</dbReference>
<dbReference type="EC" id="5.6.2.3" evidence="1"/>
<evidence type="ECO:0000256" key="2">
    <source>
        <dbReference type="SAM" id="MobiDB-lite"/>
    </source>
</evidence>
<evidence type="ECO:0000313" key="6">
    <source>
        <dbReference type="EMBL" id="KAG5514236.1"/>
    </source>
</evidence>
<keyword evidence="1" id="KW-0067">ATP-binding</keyword>
<feature type="compositionally biased region" description="Basic and acidic residues" evidence="2">
    <location>
        <begin position="86"/>
        <end position="95"/>
    </location>
</feature>
<dbReference type="GO" id="GO:0005524">
    <property type="term" value="F:ATP binding"/>
    <property type="evidence" value="ECO:0007669"/>
    <property type="project" value="UniProtKB-KW"/>
</dbReference>
<dbReference type="GO" id="GO:0000723">
    <property type="term" value="P:telomere maintenance"/>
    <property type="evidence" value="ECO:0007669"/>
    <property type="project" value="InterPro"/>
</dbReference>
<dbReference type="InterPro" id="IPR027417">
    <property type="entry name" value="P-loop_NTPase"/>
</dbReference>
<comment type="similarity">
    <text evidence="1">Belongs to the helicase family.</text>
</comment>
<reference evidence="6 7" key="1">
    <citation type="submission" date="2020-08" db="EMBL/GenBank/DDBJ databases">
        <title>Plant Genome Project.</title>
        <authorList>
            <person name="Zhang R.-G."/>
        </authorList>
    </citation>
    <scope>NUCLEOTIDE SEQUENCE [LARGE SCALE GENOMIC DNA]</scope>
    <source>
        <strain evidence="6">WSP0</strain>
        <tissue evidence="6">Leaf</tissue>
    </source>
</reference>
<feature type="domain" description="DNA helicase Pif1-like 2B" evidence="5">
    <location>
        <begin position="1472"/>
        <end position="1515"/>
    </location>
</feature>
<dbReference type="CDD" id="cd18809">
    <property type="entry name" value="SF1_C_RecD"/>
    <property type="match status" value="1"/>
</dbReference>
<organism evidence="6 7">
    <name type="scientific">Rhododendron griersonianum</name>
    <dbReference type="NCBI Taxonomy" id="479676"/>
    <lineage>
        <taxon>Eukaryota</taxon>
        <taxon>Viridiplantae</taxon>
        <taxon>Streptophyta</taxon>
        <taxon>Embryophyta</taxon>
        <taxon>Tracheophyta</taxon>
        <taxon>Spermatophyta</taxon>
        <taxon>Magnoliopsida</taxon>
        <taxon>eudicotyledons</taxon>
        <taxon>Gunneridae</taxon>
        <taxon>Pentapetalae</taxon>
        <taxon>asterids</taxon>
        <taxon>Ericales</taxon>
        <taxon>Ericaceae</taxon>
        <taxon>Ericoideae</taxon>
        <taxon>Rhodoreae</taxon>
        <taxon>Rhododendron</taxon>
    </lineage>
</organism>
<proteinExistence type="inferred from homology"/>
<feature type="compositionally biased region" description="Basic and acidic residues" evidence="2">
    <location>
        <begin position="106"/>
        <end position="118"/>
    </location>
</feature>
<accession>A0AAV6HNT7</accession>
<comment type="caution">
    <text evidence="6">The sequence shown here is derived from an EMBL/GenBank/DDBJ whole genome shotgun (WGS) entry which is preliminary data.</text>
</comment>
<dbReference type="Gene3D" id="3.40.50.300">
    <property type="entry name" value="P-loop containing nucleotide triphosphate hydrolases"/>
    <property type="match status" value="2"/>
</dbReference>
<keyword evidence="1" id="KW-0347">Helicase</keyword>
<keyword evidence="1" id="KW-0378">Hydrolase</keyword>
<evidence type="ECO:0000259" key="3">
    <source>
        <dbReference type="Pfam" id="PF05970"/>
    </source>
</evidence>
<feature type="compositionally biased region" description="Basic and acidic residues" evidence="2">
    <location>
        <begin position="1599"/>
        <end position="1608"/>
    </location>
</feature>
<gene>
    <name evidence="6" type="ORF">RHGRI_035589</name>
</gene>
<name>A0AAV6HNT7_9ERIC</name>
<feature type="domain" description="DNA helicase Pif1-like DEAD-box helicase" evidence="3">
    <location>
        <begin position="1174"/>
        <end position="1377"/>
    </location>
</feature>